<organism evidence="1 2">
    <name type="scientific">Aspergillus bertholletiae</name>
    <dbReference type="NCBI Taxonomy" id="1226010"/>
    <lineage>
        <taxon>Eukaryota</taxon>
        <taxon>Fungi</taxon>
        <taxon>Dikarya</taxon>
        <taxon>Ascomycota</taxon>
        <taxon>Pezizomycotina</taxon>
        <taxon>Eurotiomycetes</taxon>
        <taxon>Eurotiomycetidae</taxon>
        <taxon>Eurotiales</taxon>
        <taxon>Aspergillaceae</taxon>
        <taxon>Aspergillus</taxon>
        <taxon>Aspergillus subgen. Circumdati</taxon>
    </lineage>
</organism>
<dbReference type="OrthoDB" id="2935237at2759"/>
<evidence type="ECO:0000313" key="2">
    <source>
        <dbReference type="Proteomes" id="UP000326198"/>
    </source>
</evidence>
<reference evidence="1 2" key="1">
    <citation type="submission" date="2019-04" db="EMBL/GenBank/DDBJ databases">
        <title>Friends and foes A comparative genomics studyof 23 Aspergillus species from section Flavi.</title>
        <authorList>
            <consortium name="DOE Joint Genome Institute"/>
            <person name="Kjaerbolling I."/>
            <person name="Vesth T."/>
            <person name="Frisvad J.C."/>
            <person name="Nybo J.L."/>
            <person name="Theobald S."/>
            <person name="Kildgaard S."/>
            <person name="Isbrandt T."/>
            <person name="Kuo A."/>
            <person name="Sato A."/>
            <person name="Lyhne E.K."/>
            <person name="Kogle M.E."/>
            <person name="Wiebenga A."/>
            <person name="Kun R.S."/>
            <person name="Lubbers R.J."/>
            <person name="Makela M.R."/>
            <person name="Barry K."/>
            <person name="Chovatia M."/>
            <person name="Clum A."/>
            <person name="Daum C."/>
            <person name="Haridas S."/>
            <person name="He G."/>
            <person name="LaButti K."/>
            <person name="Lipzen A."/>
            <person name="Mondo S."/>
            <person name="Riley R."/>
            <person name="Salamov A."/>
            <person name="Simmons B.A."/>
            <person name="Magnuson J.K."/>
            <person name="Henrissat B."/>
            <person name="Mortensen U.H."/>
            <person name="Larsen T.O."/>
            <person name="Devries R.P."/>
            <person name="Grigoriev I.V."/>
            <person name="Machida M."/>
            <person name="Baker S.E."/>
            <person name="Andersen M.R."/>
        </authorList>
    </citation>
    <scope>NUCLEOTIDE SEQUENCE [LARGE SCALE GENOMIC DNA]</scope>
    <source>
        <strain evidence="1 2">IBT 29228</strain>
    </source>
</reference>
<keyword evidence="2" id="KW-1185">Reference proteome</keyword>
<dbReference type="Proteomes" id="UP000326198">
    <property type="component" value="Unassembled WGS sequence"/>
</dbReference>
<evidence type="ECO:0000313" key="1">
    <source>
        <dbReference type="EMBL" id="KAE8371139.1"/>
    </source>
</evidence>
<dbReference type="AlphaFoldDB" id="A0A5N7AQ60"/>
<protein>
    <submittedName>
        <fullName evidence="1">Uncharacterized protein</fullName>
    </submittedName>
</protein>
<name>A0A5N7AQ60_9EURO</name>
<proteinExistence type="predicted"/>
<dbReference type="EMBL" id="ML736470">
    <property type="protein sequence ID" value="KAE8371139.1"/>
    <property type="molecule type" value="Genomic_DNA"/>
</dbReference>
<sequence length="203" mass="23559">MGETLLSVLTGESWFWDSTEANQITFNKDGTGTLICRTELNVWIAAEFDWKLQNSECLEQHIDLTGNPPKRPSLLSQFTLEMALTKRRIPKLGDVDMQRRIINEELLTDAAFVPKQYAIKLKTGQFLAAFDAREHIKNSPNFALCIEFDKSPYPPQEEWKNPEKAPNDLKFWEWKEFTCHRLPEKKGFSEGIFSKILTSFNRQ</sequence>
<gene>
    <name evidence="1" type="ORF">BDV26DRAFT_303117</name>
</gene>
<accession>A0A5N7AQ60</accession>